<proteinExistence type="inferred from homology"/>
<dbReference type="SUPFAM" id="SSF53850">
    <property type="entry name" value="Periplasmic binding protein-like II"/>
    <property type="match status" value="1"/>
</dbReference>
<dbReference type="PANTHER" id="PTHR30429:SF0">
    <property type="entry name" value="METHIONINE-BINDING LIPOPROTEIN METQ"/>
    <property type="match status" value="1"/>
</dbReference>
<evidence type="ECO:0000256" key="4">
    <source>
        <dbReference type="ARBA" id="ARBA00023136"/>
    </source>
</evidence>
<sequence>MGIIIMSKFVTSAVLTLAVAGAVVPTTTIVASANSHKELKTVKVGINSPSKTDQAVWKIVEKNGEKHGIKIKLVTFTDFNQPNAALKQGNIDANSFQHYAFLADWNKAHKSNLQPVGETVLGPGRLYSDKYKSVKDIPDGGTVAVANDPTNEARALFLLQAAGLIKIKAGVTSPTVKDIVSSAKHLHVKELAADQTLASLKSVDAAVISATFVEAAGRNPNSAIYVWNANNKQSHQWVNIIAARHDDAKKWYIKALVKSYQTKEVGQYINDHNNGTEIAAWQGAPKAKIVTADTASSATTASSK</sequence>
<keyword evidence="3 7" id="KW-0732">Signal</keyword>
<evidence type="ECO:0000256" key="5">
    <source>
        <dbReference type="ARBA" id="ARBA00023139"/>
    </source>
</evidence>
<feature type="chain" id="PRO_5038332325" description="Lipoprotein" evidence="7">
    <location>
        <begin position="23"/>
        <end position="304"/>
    </location>
</feature>
<dbReference type="Proteomes" id="UP000244870">
    <property type="component" value="Chromosome"/>
</dbReference>
<evidence type="ECO:0000256" key="3">
    <source>
        <dbReference type="ARBA" id="ARBA00022729"/>
    </source>
</evidence>
<keyword evidence="4" id="KW-0472">Membrane</keyword>
<dbReference type="Pfam" id="PF03180">
    <property type="entry name" value="Lipoprotein_9"/>
    <property type="match status" value="1"/>
</dbReference>
<organism evidence="8 9">
    <name type="scientific">Weissella cibaria</name>
    <dbReference type="NCBI Taxonomy" id="137591"/>
    <lineage>
        <taxon>Bacteria</taxon>
        <taxon>Bacillati</taxon>
        <taxon>Bacillota</taxon>
        <taxon>Bacilli</taxon>
        <taxon>Lactobacillales</taxon>
        <taxon>Lactobacillaceae</taxon>
        <taxon>Weissella</taxon>
    </lineage>
</organism>
<evidence type="ECO:0000313" key="9">
    <source>
        <dbReference type="Proteomes" id="UP000244870"/>
    </source>
</evidence>
<dbReference type="Gene3D" id="3.40.190.10">
    <property type="entry name" value="Periplasmic binding protein-like II"/>
    <property type="match status" value="2"/>
</dbReference>
<evidence type="ECO:0000256" key="2">
    <source>
        <dbReference type="ARBA" id="ARBA00008973"/>
    </source>
</evidence>
<comment type="subcellular location">
    <subcellularLocation>
        <location evidence="1">Membrane</location>
        <topology evidence="1">Lipid-anchor</topology>
    </subcellularLocation>
</comment>
<dbReference type="PIRSF" id="PIRSF002854">
    <property type="entry name" value="MetQ"/>
    <property type="match status" value="1"/>
</dbReference>
<feature type="signal peptide" evidence="7">
    <location>
        <begin position="1"/>
        <end position="22"/>
    </location>
</feature>
<evidence type="ECO:0000256" key="1">
    <source>
        <dbReference type="ARBA" id="ARBA00004635"/>
    </source>
</evidence>
<accession>A0A2S1KPG8</accession>
<dbReference type="PANTHER" id="PTHR30429">
    <property type="entry name" value="D-METHIONINE-BINDING LIPOPROTEIN METQ"/>
    <property type="match status" value="1"/>
</dbReference>
<keyword evidence="5" id="KW-0564">Palmitate</keyword>
<dbReference type="GO" id="GO:0016020">
    <property type="term" value="C:membrane"/>
    <property type="evidence" value="ECO:0007669"/>
    <property type="project" value="UniProtKB-SubCell"/>
</dbReference>
<protein>
    <recommendedName>
        <fullName evidence="10">Lipoprotein</fullName>
    </recommendedName>
</protein>
<reference evidence="8 9" key="1">
    <citation type="submission" date="2017-04" db="EMBL/GenBank/DDBJ databases">
        <title>Weissella cibaria strain m2 complete genome.</title>
        <authorList>
            <person name="Pan Q."/>
            <person name="Tan M."/>
            <person name="Yao F."/>
            <person name="Su S."/>
        </authorList>
    </citation>
    <scope>NUCLEOTIDE SEQUENCE [LARGE SCALE GENOMIC DNA]</scope>
    <source>
        <strain evidence="8 9">M2</strain>
    </source>
</reference>
<dbReference type="AlphaFoldDB" id="A0A2S1KPG8"/>
<gene>
    <name evidence="8" type="ORF">B6254_0481</name>
</gene>
<dbReference type="EMBL" id="CP020928">
    <property type="protein sequence ID" value="AWF94902.1"/>
    <property type="molecule type" value="Genomic_DNA"/>
</dbReference>
<name>A0A2S1KPG8_9LACO</name>
<keyword evidence="6" id="KW-0449">Lipoprotein</keyword>
<evidence type="ECO:0000256" key="6">
    <source>
        <dbReference type="ARBA" id="ARBA00023288"/>
    </source>
</evidence>
<dbReference type="InterPro" id="IPR004872">
    <property type="entry name" value="Lipoprotein_NlpA"/>
</dbReference>
<evidence type="ECO:0008006" key="10">
    <source>
        <dbReference type="Google" id="ProtNLM"/>
    </source>
</evidence>
<evidence type="ECO:0000256" key="7">
    <source>
        <dbReference type="SAM" id="SignalP"/>
    </source>
</evidence>
<evidence type="ECO:0000313" key="8">
    <source>
        <dbReference type="EMBL" id="AWF94902.1"/>
    </source>
</evidence>
<comment type="similarity">
    <text evidence="2">Belongs to the NlpA lipoprotein family.</text>
</comment>